<dbReference type="HAMAP" id="MF_02120">
    <property type="entry name" value="LysA"/>
    <property type="match status" value="1"/>
</dbReference>
<comment type="catalytic activity">
    <reaction evidence="5 8">
        <text>meso-2,6-diaminopimelate + H(+) = L-lysine + CO2</text>
        <dbReference type="Rhea" id="RHEA:15101"/>
        <dbReference type="ChEBI" id="CHEBI:15378"/>
        <dbReference type="ChEBI" id="CHEBI:16526"/>
        <dbReference type="ChEBI" id="CHEBI:32551"/>
        <dbReference type="ChEBI" id="CHEBI:57791"/>
        <dbReference type="EC" id="4.1.1.20"/>
    </reaction>
</comment>
<dbReference type="EC" id="4.1.1.20" evidence="5 6"/>
<evidence type="ECO:0000256" key="6">
    <source>
        <dbReference type="NCBIfam" id="TIGR01048"/>
    </source>
</evidence>
<dbReference type="PROSITE" id="PS00879">
    <property type="entry name" value="ODR_DC_2_2"/>
    <property type="match status" value="1"/>
</dbReference>
<feature type="binding site" evidence="5">
    <location>
        <position position="350"/>
    </location>
    <ligand>
        <name>substrate</name>
    </ligand>
</feature>
<keyword evidence="4 5" id="KW-0456">Lyase</keyword>
<dbReference type="InterPro" id="IPR002986">
    <property type="entry name" value="DAP_deCOOHase_LysA"/>
</dbReference>
<dbReference type="AlphaFoldDB" id="A0A369TFL6"/>
<evidence type="ECO:0000256" key="1">
    <source>
        <dbReference type="ARBA" id="ARBA00001933"/>
    </source>
</evidence>
<gene>
    <name evidence="5 11" type="primary">lysA</name>
    <name evidence="11" type="ORF">DRB17_03840</name>
</gene>
<name>A0A369TFL6_9PROT</name>
<evidence type="ECO:0000313" key="12">
    <source>
        <dbReference type="Proteomes" id="UP000253941"/>
    </source>
</evidence>
<proteinExistence type="inferred from homology"/>
<dbReference type="SUPFAM" id="SSF50621">
    <property type="entry name" value="Alanine racemase C-terminal domain-like"/>
    <property type="match status" value="1"/>
</dbReference>
<dbReference type="GO" id="GO:0030170">
    <property type="term" value="F:pyridoxal phosphate binding"/>
    <property type="evidence" value="ECO:0007669"/>
    <property type="project" value="UniProtKB-UniRule"/>
</dbReference>
<dbReference type="NCBIfam" id="TIGR01048">
    <property type="entry name" value="lysA"/>
    <property type="match status" value="1"/>
</dbReference>
<evidence type="ECO:0000256" key="2">
    <source>
        <dbReference type="ARBA" id="ARBA00022793"/>
    </source>
</evidence>
<dbReference type="Pfam" id="PF02784">
    <property type="entry name" value="Orn_Arg_deC_N"/>
    <property type="match status" value="1"/>
</dbReference>
<evidence type="ECO:0000259" key="9">
    <source>
        <dbReference type="Pfam" id="PF00278"/>
    </source>
</evidence>
<feature type="binding site" evidence="5">
    <location>
        <begin position="278"/>
        <end position="281"/>
    </location>
    <ligand>
        <name>pyridoxal 5'-phosphate</name>
        <dbReference type="ChEBI" id="CHEBI:597326"/>
    </ligand>
</feature>
<accession>A0A369TFL6</accession>
<dbReference type="PRINTS" id="PR01179">
    <property type="entry name" value="ODADCRBXLASE"/>
</dbReference>
<evidence type="ECO:0000256" key="3">
    <source>
        <dbReference type="ARBA" id="ARBA00022898"/>
    </source>
</evidence>
<dbReference type="GO" id="GO:0008836">
    <property type="term" value="F:diaminopimelate decarboxylase activity"/>
    <property type="evidence" value="ECO:0007669"/>
    <property type="project" value="UniProtKB-UniRule"/>
</dbReference>
<comment type="function">
    <text evidence="5">Specifically catalyzes the decarboxylation of meso-diaminopimelate (meso-DAP) to L-lysine.</text>
</comment>
<dbReference type="InterPro" id="IPR022643">
    <property type="entry name" value="De-COase2_C"/>
</dbReference>
<dbReference type="EMBL" id="QPMH01000003">
    <property type="protein sequence ID" value="RDD62917.1"/>
    <property type="molecule type" value="Genomic_DNA"/>
</dbReference>
<dbReference type="Pfam" id="PF00278">
    <property type="entry name" value="Orn_DAP_Arg_deC"/>
    <property type="match status" value="1"/>
</dbReference>
<dbReference type="SUPFAM" id="SSF51419">
    <property type="entry name" value="PLP-binding barrel"/>
    <property type="match status" value="1"/>
</dbReference>
<dbReference type="UniPathway" id="UPA00034">
    <property type="reaction ID" value="UER00027"/>
</dbReference>
<organism evidence="11 12">
    <name type="scientific">Ferruginivarius sediminum</name>
    <dbReference type="NCBI Taxonomy" id="2661937"/>
    <lineage>
        <taxon>Bacteria</taxon>
        <taxon>Pseudomonadati</taxon>
        <taxon>Pseudomonadota</taxon>
        <taxon>Alphaproteobacteria</taxon>
        <taxon>Rhodospirillales</taxon>
        <taxon>Rhodospirillaceae</taxon>
        <taxon>Ferruginivarius</taxon>
    </lineage>
</organism>
<dbReference type="CDD" id="cd06828">
    <property type="entry name" value="PLPDE_III_DapDC"/>
    <property type="match status" value="1"/>
</dbReference>
<dbReference type="InterPro" id="IPR022644">
    <property type="entry name" value="De-COase2_N"/>
</dbReference>
<dbReference type="InterPro" id="IPR022657">
    <property type="entry name" value="De-COase2_CS"/>
</dbReference>
<protein>
    <recommendedName>
        <fullName evidence="5 6">Diaminopimelate decarboxylase</fullName>
        <shortName evidence="5">DAP decarboxylase</shortName>
        <shortName evidence="5">DAPDC</shortName>
        <ecNumber evidence="5 6">4.1.1.20</ecNumber>
    </recommendedName>
</protein>
<dbReference type="RefSeq" id="WP_114580867.1">
    <property type="nucleotide sequence ID" value="NZ_QPMH01000003.1"/>
</dbReference>
<dbReference type="PANTHER" id="PTHR43727:SF2">
    <property type="entry name" value="GROUP IV DECARBOXYLASE"/>
    <property type="match status" value="1"/>
</dbReference>
<dbReference type="GO" id="GO:0009089">
    <property type="term" value="P:lysine biosynthetic process via diaminopimelate"/>
    <property type="evidence" value="ECO:0007669"/>
    <property type="project" value="UniProtKB-UniRule"/>
</dbReference>
<dbReference type="PRINTS" id="PR01181">
    <property type="entry name" value="DAPDCRBXLASE"/>
</dbReference>
<keyword evidence="5 8" id="KW-0457">Lysine biosynthesis</keyword>
<feature type="modified residue" description="N6-(pyridoxal phosphate)lysine" evidence="5 7">
    <location>
        <position position="65"/>
    </location>
</feature>
<comment type="subunit">
    <text evidence="5">Homodimer.</text>
</comment>
<feature type="domain" description="Orn/DAP/Arg decarboxylase 2 N-terminal" evidence="10">
    <location>
        <begin position="57"/>
        <end position="284"/>
    </location>
</feature>
<dbReference type="InterPro" id="IPR000183">
    <property type="entry name" value="Orn/DAP/Arg_de-COase"/>
</dbReference>
<reference evidence="11 12" key="1">
    <citation type="submission" date="2018-07" db="EMBL/GenBank/DDBJ databases">
        <title>Venubactetium sediminum gen. nov., sp. nov., isolated from a marine solar saltern.</title>
        <authorList>
            <person name="Wang S."/>
        </authorList>
    </citation>
    <scope>NUCLEOTIDE SEQUENCE [LARGE SCALE GENOMIC DNA]</scope>
    <source>
        <strain evidence="11 12">WD2A32</strain>
    </source>
</reference>
<evidence type="ECO:0000256" key="8">
    <source>
        <dbReference type="RuleBase" id="RU003738"/>
    </source>
</evidence>
<dbReference type="InterPro" id="IPR029066">
    <property type="entry name" value="PLP-binding_barrel"/>
</dbReference>
<evidence type="ECO:0000259" key="10">
    <source>
        <dbReference type="Pfam" id="PF02784"/>
    </source>
</evidence>
<feature type="binding site" evidence="5">
    <location>
        <position position="378"/>
    </location>
    <ligand>
        <name>pyridoxal 5'-phosphate</name>
        <dbReference type="ChEBI" id="CHEBI:597326"/>
    </ligand>
</feature>
<dbReference type="InterPro" id="IPR022653">
    <property type="entry name" value="De-COase2_pyr-phos_BS"/>
</dbReference>
<dbReference type="FunFam" id="3.20.20.10:FF:000003">
    <property type="entry name" value="Diaminopimelate decarboxylase"/>
    <property type="match status" value="1"/>
</dbReference>
<dbReference type="InterPro" id="IPR009006">
    <property type="entry name" value="Ala_racemase/Decarboxylase_C"/>
</dbReference>
<evidence type="ECO:0000256" key="4">
    <source>
        <dbReference type="ARBA" id="ARBA00023239"/>
    </source>
</evidence>
<comment type="similarity">
    <text evidence="5">Belongs to the Orn/Lys/Arg decarboxylase class-II family. LysA subfamily.</text>
</comment>
<dbReference type="PANTHER" id="PTHR43727">
    <property type="entry name" value="DIAMINOPIMELATE DECARBOXYLASE"/>
    <property type="match status" value="1"/>
</dbReference>
<dbReference type="Gene3D" id="2.40.37.10">
    <property type="entry name" value="Lyase, Ornithine Decarboxylase, Chain A, domain 1"/>
    <property type="match status" value="1"/>
</dbReference>
<keyword evidence="5" id="KW-0028">Amino-acid biosynthesis</keyword>
<comment type="pathway">
    <text evidence="5 8">Amino-acid biosynthesis; L-lysine biosynthesis via DAP pathway; L-lysine from DL-2,6-diaminopimelate: step 1/1.</text>
</comment>
<keyword evidence="12" id="KW-1185">Reference proteome</keyword>
<feature type="binding site" evidence="5">
    <location>
        <position position="281"/>
    </location>
    <ligand>
        <name>substrate</name>
    </ligand>
</feature>
<evidence type="ECO:0000256" key="7">
    <source>
        <dbReference type="PIRSR" id="PIRSR600183-50"/>
    </source>
</evidence>
<dbReference type="Proteomes" id="UP000253941">
    <property type="component" value="Unassembled WGS sequence"/>
</dbReference>
<sequence length="436" mass="46665">MSFFPYRDGRMYVEDMALDDLAEAVGTPFYVYSSAAMIAAYDRFAGALADALAGRAKPLVCYALKANPNLAVVRTLAARGAGADVVSEGELRRALAAGIPPEKIVFAGVGKTRSEIAFAIEQGIHQFNAEGLPELDTIDAVAREQGVVAPIALRINPDVDARTHHKITTGRAENKFGIAVDQVPRALERLRGLPNVTLKGLAVHIGSQVFELSPFRDAFTRLAELYRELQAQGWPLERLDLGGGLGIAYHDEPPPDVEAYARVVAKTVGDLGAELAFEPGRHIVGNAGLLVARTLYVKHGESRSFLVVDAAMNDLIRPTLYDAWHDIAPVRAPAPDAPTRRFDVVGPVCETGDTFASDRALPEVQAGDLLAFFSAGAYGATMSSTYNSRRPAPEVLVSGANHAVVRVRPSHEELMAQERVPDWLQAPSPTAAGGAG</sequence>
<comment type="cofactor">
    <cofactor evidence="1 5 7 8">
        <name>pyridoxal 5'-phosphate</name>
        <dbReference type="ChEBI" id="CHEBI:597326"/>
    </cofactor>
</comment>
<keyword evidence="2 5" id="KW-0210">Decarboxylase</keyword>
<evidence type="ECO:0000313" key="11">
    <source>
        <dbReference type="EMBL" id="RDD62917.1"/>
    </source>
</evidence>
<comment type="caution">
    <text evidence="11">The sequence shown here is derived from an EMBL/GenBank/DDBJ whole genome shotgun (WGS) entry which is preliminary data.</text>
</comment>
<feature type="binding site" evidence="5">
    <location>
        <position position="317"/>
    </location>
    <ligand>
        <name>substrate</name>
    </ligand>
</feature>
<dbReference type="Gene3D" id="3.20.20.10">
    <property type="entry name" value="Alanine racemase"/>
    <property type="match status" value="1"/>
</dbReference>
<evidence type="ECO:0000256" key="5">
    <source>
        <dbReference type="HAMAP-Rule" id="MF_02120"/>
    </source>
</evidence>
<feature type="binding site" evidence="5">
    <location>
        <position position="378"/>
    </location>
    <ligand>
        <name>substrate</name>
    </ligand>
</feature>
<feature type="active site" description="Proton donor" evidence="7">
    <location>
        <position position="349"/>
    </location>
</feature>
<keyword evidence="3 5" id="KW-0663">Pyridoxal phosphate</keyword>
<feature type="binding site" evidence="5">
    <location>
        <position position="321"/>
    </location>
    <ligand>
        <name>substrate</name>
    </ligand>
</feature>
<dbReference type="PROSITE" id="PS00878">
    <property type="entry name" value="ODR_DC_2_1"/>
    <property type="match status" value="1"/>
</dbReference>
<feature type="binding site" evidence="5">
    <location>
        <position position="244"/>
    </location>
    <ligand>
        <name>pyridoxal 5'-phosphate</name>
        <dbReference type="ChEBI" id="CHEBI:597326"/>
    </ligand>
</feature>
<feature type="domain" description="Orn/DAP/Arg decarboxylase 2 C-terminal" evidence="9">
    <location>
        <begin position="29"/>
        <end position="376"/>
    </location>
</feature>